<name>A0AC35FEQ7_9BILA</name>
<proteinExistence type="predicted"/>
<protein>
    <submittedName>
        <fullName evidence="2">MYND-type domain-containing protein</fullName>
    </submittedName>
</protein>
<accession>A0AC35FEQ7</accession>
<sequence>MATKKSCLALADKYFVNDSTTHDRKFTNLNLNQNKEYFDSNSVQSKSNLLKEKLNYDTNQLSSEYLNVNDSQKQKQKCDNDSKNNSTLSLHISAYENESSEISIKSSTKNIGKTLKSLLSISSSKEFFEIPRQQKDNVSKPEVMQFKASQKLLDPNQQKFSTKAETKKYEYEKLKDEANKLFKAEKYNECLEAYNEILVKCFSTMSNSEKAVIYSNRSAAYLMLNDKSSIKKAKIDAEKAIKFNPSWFRGYFRLGRVYAIREEWKDSEKSFEKALALNSESKETRDELSVVRAQIGHLYRQDHLDPSSRPKPKEEQYKEAAIRAGISQKQMDKLERDALQTPGYGDCIRGAYYRDGVHGVEQDYKKSFEYYMKAVEHNIPDAMFNLGRMYQNAFGVKRDYDESLKWLLKAAKEKPIKGNGVAEAQHLLGLNYSEGVGVDKDIKQAVQWYEKAVENGFAPSANNLGLLYQQGYGVEKSSTTAFHYFKFAAQQGETPPMINLARCYFNADGTGSLIATPDDIAEGKRWLRLAAEKGDIRAAQELEEREKMSPENVLLEYLRGFMLSEKDEKKNPLNFEEYGKYVEEAAKKGSLTAQRHMEIWKLFDDAMKAFKTNDSAGVVAALSKAIRLDQEIVKIPDLFKPIIEERFKFHPNELDANVCFIAMNSRRQNPAWITSALTKYPHDPFLLEVMFACLSVMKNKQGALDVTTLALKTEYIKALDTYLSMAPKDNDKVPECHYRKALHYGSSSKFIESYEAGLAAEKEQLPCFLPYHFKAKGILEKRYSVEKAKNVGSSSKKRNGPAPTSFNRLFEKVKVDPKRKLLILKNREMFNNMVAASDSQMYSADLTVANLPNTPNPPSTKNLKKITIKDMDPTKDKVYNGCVLEGRLLDWAFQITGVFNVLEDENGDLQRVGFYNQNLNLLNAIKTFQPNFKISIINPYMRMARDGSNAIRIEGPEFIKIDKTFANQKCYCCGKEAKLLSCSECMMAKYCSKECQTFDWTELNHKGICKNLKRLAKLI</sequence>
<evidence type="ECO:0000313" key="2">
    <source>
        <dbReference type="WBParaSite" id="PS1159_v2.g16894.t1"/>
    </source>
</evidence>
<dbReference type="WBParaSite" id="PS1159_v2.g16894.t1">
    <property type="protein sequence ID" value="PS1159_v2.g16894.t1"/>
    <property type="gene ID" value="PS1159_v2.g16894"/>
</dbReference>
<organism evidence="1 2">
    <name type="scientific">Panagrolaimus sp. PS1159</name>
    <dbReference type="NCBI Taxonomy" id="55785"/>
    <lineage>
        <taxon>Eukaryota</taxon>
        <taxon>Metazoa</taxon>
        <taxon>Ecdysozoa</taxon>
        <taxon>Nematoda</taxon>
        <taxon>Chromadorea</taxon>
        <taxon>Rhabditida</taxon>
        <taxon>Tylenchina</taxon>
        <taxon>Panagrolaimomorpha</taxon>
        <taxon>Panagrolaimoidea</taxon>
        <taxon>Panagrolaimidae</taxon>
        <taxon>Panagrolaimus</taxon>
    </lineage>
</organism>
<evidence type="ECO:0000313" key="1">
    <source>
        <dbReference type="Proteomes" id="UP000887580"/>
    </source>
</evidence>
<reference evidence="2" key="1">
    <citation type="submission" date="2022-11" db="UniProtKB">
        <authorList>
            <consortium name="WormBaseParasite"/>
        </authorList>
    </citation>
    <scope>IDENTIFICATION</scope>
</reference>
<dbReference type="Proteomes" id="UP000887580">
    <property type="component" value="Unplaced"/>
</dbReference>